<protein>
    <recommendedName>
        <fullName evidence="2">Small-subunit processome Utp12 domain-containing protein</fullName>
    </recommendedName>
</protein>
<dbReference type="PANTHER" id="PTHR45290:SF1">
    <property type="entry name" value="OS03G0300300 PROTEIN"/>
    <property type="match status" value="1"/>
</dbReference>
<dbReference type="Pfam" id="PF04003">
    <property type="entry name" value="Utp12"/>
    <property type="match status" value="1"/>
</dbReference>
<reference evidence="3" key="1">
    <citation type="submission" date="2021-08" db="EMBL/GenBank/DDBJ databases">
        <title>WGS assembly of Ceratopteris richardii.</title>
        <authorList>
            <person name="Marchant D.B."/>
            <person name="Chen G."/>
            <person name="Jenkins J."/>
            <person name="Shu S."/>
            <person name="Leebens-Mack J."/>
            <person name="Grimwood J."/>
            <person name="Schmutz J."/>
            <person name="Soltis P."/>
            <person name="Soltis D."/>
            <person name="Chen Z.-H."/>
        </authorList>
    </citation>
    <scope>NUCLEOTIDE SEQUENCE</scope>
    <source>
        <strain evidence="3">Whitten #5841</strain>
        <tissue evidence="3">Leaf</tissue>
    </source>
</reference>
<feature type="domain" description="Small-subunit processome Utp12" evidence="2">
    <location>
        <begin position="269"/>
        <end position="371"/>
    </location>
</feature>
<dbReference type="EMBL" id="CM035435">
    <property type="protein sequence ID" value="KAH7289462.1"/>
    <property type="molecule type" value="Genomic_DNA"/>
</dbReference>
<dbReference type="InterPro" id="IPR007148">
    <property type="entry name" value="SSU_processome_Utp12"/>
</dbReference>
<evidence type="ECO:0000313" key="3">
    <source>
        <dbReference type="EMBL" id="KAH7289462.1"/>
    </source>
</evidence>
<proteinExistence type="predicted"/>
<gene>
    <name evidence="3" type="ORF">KP509_30G003100</name>
</gene>
<sequence length="449" mass="48757">MWHYDGSKKVLAASCSLSIEHPAISVDCSGGFPGNMQILAVSEVGIAYIWDATCIKEVSEAQPIKIKLADDKNGGSTFNKNTRSFKPAILAAKFLGRTDKGAGSVLIVFGTTVKPRFERINLDGKDNEILLHFDDTGALITQIQSRKQILNKNVSGAVILGPDNAVDVDKLKVQVELDDAAIKPSKKKKRAPGGENEKSISDDAKGHSINRTESMDVCNDGEETMEEKLKALGIMTDGGEDGEVKKDMVVPLKADSLQVLMQQALESDDKVLLKQCLSVTDNKVIVKTVRMLNSSLAVKFLQMSVHQLHSKTGRALILVPWIRAILLYHASFVMSNSSIQPALSSLYQVIDSRLSVFRPLLSLSGRLDLVMAQVANTSASQQQEVAAAIVYEESDAEDGEVEDAMNVDMEEEDSDESVEDLIEGNAVLNHLHGNGLLEVDMGNSDGDDF</sequence>
<dbReference type="AlphaFoldDB" id="A0A8T2QZ93"/>
<dbReference type="PANTHER" id="PTHR45290">
    <property type="entry name" value="OS03G0300300 PROTEIN"/>
    <property type="match status" value="1"/>
</dbReference>
<keyword evidence="4" id="KW-1185">Reference proteome</keyword>
<feature type="compositionally biased region" description="Basic and acidic residues" evidence="1">
    <location>
        <begin position="195"/>
        <end position="206"/>
    </location>
</feature>
<evidence type="ECO:0000313" key="4">
    <source>
        <dbReference type="Proteomes" id="UP000825935"/>
    </source>
</evidence>
<accession>A0A8T2QZ93</accession>
<evidence type="ECO:0000256" key="1">
    <source>
        <dbReference type="SAM" id="MobiDB-lite"/>
    </source>
</evidence>
<comment type="caution">
    <text evidence="3">The sequence shown here is derived from an EMBL/GenBank/DDBJ whole genome shotgun (WGS) entry which is preliminary data.</text>
</comment>
<dbReference type="OrthoDB" id="30195at2759"/>
<evidence type="ECO:0000259" key="2">
    <source>
        <dbReference type="Pfam" id="PF04003"/>
    </source>
</evidence>
<dbReference type="Proteomes" id="UP000825935">
    <property type="component" value="Chromosome 30"/>
</dbReference>
<name>A0A8T2QZ93_CERRI</name>
<feature type="region of interest" description="Disordered" evidence="1">
    <location>
        <begin position="183"/>
        <end position="219"/>
    </location>
</feature>
<organism evidence="3 4">
    <name type="scientific">Ceratopteris richardii</name>
    <name type="common">Triangle waterfern</name>
    <dbReference type="NCBI Taxonomy" id="49495"/>
    <lineage>
        <taxon>Eukaryota</taxon>
        <taxon>Viridiplantae</taxon>
        <taxon>Streptophyta</taxon>
        <taxon>Embryophyta</taxon>
        <taxon>Tracheophyta</taxon>
        <taxon>Polypodiopsida</taxon>
        <taxon>Polypodiidae</taxon>
        <taxon>Polypodiales</taxon>
        <taxon>Pteridineae</taxon>
        <taxon>Pteridaceae</taxon>
        <taxon>Parkerioideae</taxon>
        <taxon>Ceratopteris</taxon>
    </lineage>
</organism>